<dbReference type="Gene3D" id="3.90.190.20">
    <property type="entry name" value="Mur ligase, C-terminal domain"/>
    <property type="match status" value="1"/>
</dbReference>
<name>A0A161QA14_9FIRM</name>
<dbReference type="GO" id="GO:0046656">
    <property type="term" value="P:folic acid biosynthetic process"/>
    <property type="evidence" value="ECO:0007669"/>
    <property type="project" value="UniProtKB-KW"/>
</dbReference>
<keyword evidence="9 18" id="KW-0436">Ligase</keyword>
<comment type="caution">
    <text evidence="21">The sequence shown here is derived from an EMBL/GenBank/DDBJ whole genome shotgun (WGS) entry which is preliminary data.</text>
</comment>
<dbReference type="SUPFAM" id="SSF53623">
    <property type="entry name" value="MurD-like peptide ligases, catalytic domain"/>
    <property type="match status" value="1"/>
</dbReference>
<dbReference type="GO" id="GO:0008841">
    <property type="term" value="F:dihydrofolate synthase activity"/>
    <property type="evidence" value="ECO:0007669"/>
    <property type="project" value="UniProtKB-EC"/>
</dbReference>
<evidence type="ECO:0000256" key="13">
    <source>
        <dbReference type="ARBA" id="ARBA00022842"/>
    </source>
</evidence>
<keyword evidence="13" id="KW-0460">Magnesium</keyword>
<evidence type="ECO:0000259" key="19">
    <source>
        <dbReference type="Pfam" id="PF02875"/>
    </source>
</evidence>
<sequence length="433" mass="48312">MWTVEDVLLKIHGMQRFGIKPGLFRIKKLLEILGNPQEDIKVIHIAGTNGKGSTSSMIDSILRAHGYRVGLYTSPYLEVFNERIRLNGENIADEDLVQHAVEVFKALDVMEQQGIEPPTEFEVVTALAFSYYKDKDVDFLVLEVGMGGRLDATNVVVPLVSVITPISFDHKEYLGNTLEEIAREKCGIIKKKVPVVTSLQVDEAMKVIEETCKETDSKLYKVGEQIKYKLLNDDLSGQTFELCSIKNYYENLKITLLGRHQLSNASTAVGAVEVLSDYGIPVIKEKVAAGLYNAKWAGRFEILKEKPYVIIDGAHNEAGCEVLKKSVLNYFSGKRKIFVLGILKDKDYINMLRILVPIADMIITTKPESPRALTSKELKEAVEGLSSENIPVINEDNIEKAIEIALNCAKEDDVVIFAGSLYMIGKVRGLLKK</sequence>
<dbReference type="GO" id="GO:0004326">
    <property type="term" value="F:tetrahydrofolylpolyglutamate synthase activity"/>
    <property type="evidence" value="ECO:0007669"/>
    <property type="project" value="UniProtKB-EC"/>
</dbReference>
<evidence type="ECO:0000256" key="15">
    <source>
        <dbReference type="ARBA" id="ARBA00030592"/>
    </source>
</evidence>
<organism evidence="21 22">
    <name type="scientific">Thermovenabulum gondwanense</name>
    <dbReference type="NCBI Taxonomy" id="520767"/>
    <lineage>
        <taxon>Bacteria</taxon>
        <taxon>Bacillati</taxon>
        <taxon>Bacillota</taxon>
        <taxon>Clostridia</taxon>
        <taxon>Thermosediminibacterales</taxon>
        <taxon>Thermosediminibacteraceae</taxon>
        <taxon>Thermovenabulum</taxon>
    </lineage>
</organism>
<dbReference type="EMBL" id="LOHZ01000040">
    <property type="protein sequence ID" value="KYO64806.1"/>
    <property type="molecule type" value="Genomic_DNA"/>
</dbReference>
<evidence type="ECO:0000256" key="6">
    <source>
        <dbReference type="ARBA" id="ARBA00013023"/>
    </source>
</evidence>
<dbReference type="PATRIC" id="fig|520767.4.peg.1987"/>
<dbReference type="Pfam" id="PF02875">
    <property type="entry name" value="Mur_ligase_C"/>
    <property type="match status" value="1"/>
</dbReference>
<gene>
    <name evidence="21" type="primary">fgs</name>
    <name evidence="21" type="ORF">ATZ99_18640</name>
</gene>
<evidence type="ECO:0000313" key="22">
    <source>
        <dbReference type="Proteomes" id="UP000075737"/>
    </source>
</evidence>
<evidence type="ECO:0000313" key="21">
    <source>
        <dbReference type="EMBL" id="KYO64806.1"/>
    </source>
</evidence>
<evidence type="ECO:0000256" key="7">
    <source>
        <dbReference type="ARBA" id="ARBA00013025"/>
    </source>
</evidence>
<dbReference type="PROSITE" id="PS01011">
    <property type="entry name" value="FOLYLPOLYGLU_SYNT_1"/>
    <property type="match status" value="1"/>
</dbReference>
<keyword evidence="10" id="KW-0479">Metal-binding</keyword>
<evidence type="ECO:0000256" key="18">
    <source>
        <dbReference type="PIRNR" id="PIRNR001563"/>
    </source>
</evidence>
<keyword evidence="14" id="KW-0289">Folate biosynthesis</keyword>
<dbReference type="PIRSF" id="PIRSF001563">
    <property type="entry name" value="Folylpolyglu_synth"/>
    <property type="match status" value="1"/>
</dbReference>
<dbReference type="PANTHER" id="PTHR11136:SF0">
    <property type="entry name" value="DIHYDROFOLATE SYNTHETASE-RELATED"/>
    <property type="match status" value="1"/>
</dbReference>
<dbReference type="InterPro" id="IPR036565">
    <property type="entry name" value="Mur-like_cat_sf"/>
</dbReference>
<dbReference type="InterPro" id="IPR036615">
    <property type="entry name" value="Mur_ligase_C_dom_sf"/>
</dbReference>
<evidence type="ECO:0000256" key="1">
    <source>
        <dbReference type="ARBA" id="ARBA00001946"/>
    </source>
</evidence>
<dbReference type="OrthoDB" id="9809356at2"/>
<evidence type="ECO:0000256" key="3">
    <source>
        <dbReference type="ARBA" id="ARBA00005150"/>
    </source>
</evidence>
<comment type="catalytic activity">
    <reaction evidence="16">
        <text>(6S)-5,6,7,8-tetrahydrofolyl-(gamma-L-Glu)(n) + L-glutamate + ATP = (6S)-5,6,7,8-tetrahydrofolyl-(gamma-L-Glu)(n+1) + ADP + phosphate + H(+)</text>
        <dbReference type="Rhea" id="RHEA:10580"/>
        <dbReference type="Rhea" id="RHEA-COMP:14738"/>
        <dbReference type="Rhea" id="RHEA-COMP:14740"/>
        <dbReference type="ChEBI" id="CHEBI:15378"/>
        <dbReference type="ChEBI" id="CHEBI:29985"/>
        <dbReference type="ChEBI" id="CHEBI:30616"/>
        <dbReference type="ChEBI" id="CHEBI:43474"/>
        <dbReference type="ChEBI" id="CHEBI:141005"/>
        <dbReference type="ChEBI" id="CHEBI:456216"/>
        <dbReference type="EC" id="6.3.2.17"/>
    </reaction>
</comment>
<feature type="domain" description="Mur ligase central" evidence="20">
    <location>
        <begin position="45"/>
        <end position="271"/>
    </location>
</feature>
<dbReference type="Proteomes" id="UP000075737">
    <property type="component" value="Unassembled WGS sequence"/>
</dbReference>
<dbReference type="GO" id="GO:0005737">
    <property type="term" value="C:cytoplasm"/>
    <property type="evidence" value="ECO:0007669"/>
    <property type="project" value="TreeGrafter"/>
</dbReference>
<keyword evidence="11 18" id="KW-0547">Nucleotide-binding</keyword>
<dbReference type="FunFam" id="3.40.1190.10:FF:000004">
    <property type="entry name" value="Dihydrofolate synthase/folylpolyglutamate synthase"/>
    <property type="match status" value="1"/>
</dbReference>
<dbReference type="InterPro" id="IPR018109">
    <property type="entry name" value="Folylpolyglutamate_synth_CS"/>
</dbReference>
<dbReference type="InterPro" id="IPR013221">
    <property type="entry name" value="Mur_ligase_cen"/>
</dbReference>
<evidence type="ECO:0000256" key="14">
    <source>
        <dbReference type="ARBA" id="ARBA00022909"/>
    </source>
</evidence>
<evidence type="ECO:0000256" key="12">
    <source>
        <dbReference type="ARBA" id="ARBA00022840"/>
    </source>
</evidence>
<evidence type="ECO:0000256" key="4">
    <source>
        <dbReference type="ARBA" id="ARBA00008276"/>
    </source>
</evidence>
<evidence type="ECO:0000256" key="11">
    <source>
        <dbReference type="ARBA" id="ARBA00022741"/>
    </source>
</evidence>
<comment type="catalytic activity">
    <reaction evidence="17">
        <text>7,8-dihydropteroate + L-glutamate + ATP = 7,8-dihydrofolate + ADP + phosphate + H(+)</text>
        <dbReference type="Rhea" id="RHEA:23584"/>
        <dbReference type="ChEBI" id="CHEBI:15378"/>
        <dbReference type="ChEBI" id="CHEBI:17839"/>
        <dbReference type="ChEBI" id="CHEBI:29985"/>
        <dbReference type="ChEBI" id="CHEBI:30616"/>
        <dbReference type="ChEBI" id="CHEBI:43474"/>
        <dbReference type="ChEBI" id="CHEBI:57451"/>
        <dbReference type="ChEBI" id="CHEBI:456216"/>
        <dbReference type="EC" id="6.3.2.12"/>
    </reaction>
</comment>
<dbReference type="SUPFAM" id="SSF53244">
    <property type="entry name" value="MurD-like peptide ligases, peptide-binding domain"/>
    <property type="match status" value="1"/>
</dbReference>
<evidence type="ECO:0000256" key="5">
    <source>
        <dbReference type="ARBA" id="ARBA00011245"/>
    </source>
</evidence>
<keyword evidence="12 18" id="KW-0067">ATP-binding</keyword>
<feature type="domain" description="Mur ligase C-terminal" evidence="19">
    <location>
        <begin position="298"/>
        <end position="420"/>
    </location>
</feature>
<comment type="pathway">
    <text evidence="3">Cofactor biosynthesis; tetrahydrofolylpolyglutamate biosynthesis.</text>
</comment>
<dbReference type="EC" id="6.3.2.12" evidence="6"/>
<comment type="subunit">
    <text evidence="5">Monomer.</text>
</comment>
<comment type="similarity">
    <text evidence="4 18">Belongs to the folylpolyglutamate synthase family.</text>
</comment>
<evidence type="ECO:0000256" key="9">
    <source>
        <dbReference type="ARBA" id="ARBA00022598"/>
    </source>
</evidence>
<evidence type="ECO:0000256" key="16">
    <source>
        <dbReference type="ARBA" id="ARBA00047493"/>
    </source>
</evidence>
<evidence type="ECO:0000259" key="20">
    <source>
        <dbReference type="Pfam" id="PF08245"/>
    </source>
</evidence>
<dbReference type="GO" id="GO:0005524">
    <property type="term" value="F:ATP binding"/>
    <property type="evidence" value="ECO:0007669"/>
    <property type="project" value="UniProtKB-KW"/>
</dbReference>
<evidence type="ECO:0000256" key="10">
    <source>
        <dbReference type="ARBA" id="ARBA00022723"/>
    </source>
</evidence>
<evidence type="ECO:0000256" key="17">
    <source>
        <dbReference type="ARBA" id="ARBA00049161"/>
    </source>
</evidence>
<dbReference type="GO" id="GO:0046872">
    <property type="term" value="F:metal ion binding"/>
    <property type="evidence" value="ECO:0007669"/>
    <property type="project" value="UniProtKB-KW"/>
</dbReference>
<reference evidence="21 22" key="1">
    <citation type="submission" date="2015-12" db="EMBL/GenBank/DDBJ databases">
        <title>Draft genome of Thermovenabulum gondwanense isolated from a red thermophilic microbial mat colonisisng an outflow channel of a bore well.</title>
        <authorList>
            <person name="Patel B.K."/>
        </authorList>
    </citation>
    <scope>NUCLEOTIDE SEQUENCE [LARGE SCALE GENOMIC DNA]</scope>
    <source>
        <strain evidence="21 22">R270</strain>
    </source>
</reference>
<dbReference type="InterPro" id="IPR004101">
    <property type="entry name" value="Mur_ligase_C"/>
</dbReference>
<comment type="pathway">
    <text evidence="2">Cofactor biosynthesis; tetrahydrofolate biosynthesis; 7,8-dihydrofolate from 2-amino-4-hydroxy-6-hydroxymethyl-7,8-dihydropteridine diphosphate and 4-aminobenzoate: step 2/2.</text>
</comment>
<evidence type="ECO:0000256" key="8">
    <source>
        <dbReference type="ARBA" id="ARBA00019357"/>
    </source>
</evidence>
<dbReference type="RefSeq" id="WP_068748970.1">
    <property type="nucleotide sequence ID" value="NZ_LOHZ01000040.1"/>
</dbReference>
<dbReference type="AlphaFoldDB" id="A0A161QA14"/>
<dbReference type="PANTHER" id="PTHR11136">
    <property type="entry name" value="FOLYLPOLYGLUTAMATE SYNTHASE-RELATED"/>
    <property type="match status" value="1"/>
</dbReference>
<dbReference type="EC" id="6.3.2.17" evidence="7"/>
<dbReference type="Pfam" id="PF08245">
    <property type="entry name" value="Mur_ligase_M"/>
    <property type="match status" value="1"/>
</dbReference>
<dbReference type="STRING" id="520767.ATZ99_18640"/>
<comment type="cofactor">
    <cofactor evidence="1">
        <name>Mg(2+)</name>
        <dbReference type="ChEBI" id="CHEBI:18420"/>
    </cofactor>
</comment>
<proteinExistence type="inferred from homology"/>
<dbReference type="NCBIfam" id="TIGR01499">
    <property type="entry name" value="folC"/>
    <property type="match status" value="1"/>
</dbReference>
<dbReference type="PROSITE" id="PS01012">
    <property type="entry name" value="FOLYLPOLYGLU_SYNT_2"/>
    <property type="match status" value="1"/>
</dbReference>
<keyword evidence="22" id="KW-1185">Reference proteome</keyword>
<protein>
    <recommendedName>
        <fullName evidence="8">Dihydrofolate synthase/folylpolyglutamate synthase</fullName>
        <ecNumber evidence="6">6.3.2.12</ecNumber>
        <ecNumber evidence="7">6.3.2.17</ecNumber>
    </recommendedName>
    <alternativeName>
        <fullName evidence="15">Tetrahydrofolylpolyglutamate synthase</fullName>
    </alternativeName>
</protein>
<accession>A0A161QA14</accession>
<dbReference type="Gene3D" id="3.40.1190.10">
    <property type="entry name" value="Mur-like, catalytic domain"/>
    <property type="match status" value="1"/>
</dbReference>
<dbReference type="InterPro" id="IPR001645">
    <property type="entry name" value="Folylpolyglutamate_synth"/>
</dbReference>
<evidence type="ECO:0000256" key="2">
    <source>
        <dbReference type="ARBA" id="ARBA00004799"/>
    </source>
</evidence>